<reference evidence="4 5" key="1">
    <citation type="submission" date="2020-08" db="EMBL/GenBank/DDBJ databases">
        <title>Genome public.</title>
        <authorList>
            <person name="Liu C."/>
            <person name="Sun Q."/>
        </authorList>
    </citation>
    <scope>NUCLEOTIDE SEQUENCE [LARGE SCALE GENOMIC DNA]</scope>
    <source>
        <strain evidence="4 5">BX2</strain>
    </source>
</reference>
<comment type="caution">
    <text evidence="4">The sequence shown here is derived from an EMBL/GenBank/DDBJ whole genome shotgun (WGS) entry which is preliminary data.</text>
</comment>
<keyword evidence="2" id="KW-0808">Transferase</keyword>
<evidence type="ECO:0000256" key="1">
    <source>
        <dbReference type="ARBA" id="ARBA00022676"/>
    </source>
</evidence>
<evidence type="ECO:0000313" key="5">
    <source>
        <dbReference type="Proteomes" id="UP000644010"/>
    </source>
</evidence>
<gene>
    <name evidence="4" type="ORF">H8S77_12845</name>
</gene>
<dbReference type="Proteomes" id="UP000644010">
    <property type="component" value="Unassembled WGS sequence"/>
</dbReference>
<dbReference type="CDD" id="cd00761">
    <property type="entry name" value="Glyco_tranf_GTA_type"/>
    <property type="match status" value="1"/>
</dbReference>
<dbReference type="PANTHER" id="PTHR22916:SF51">
    <property type="entry name" value="GLYCOSYLTRANSFERASE EPSH-RELATED"/>
    <property type="match status" value="1"/>
</dbReference>
<dbReference type="EMBL" id="JACOOI010000012">
    <property type="protein sequence ID" value="MBC5643775.1"/>
    <property type="molecule type" value="Genomic_DNA"/>
</dbReference>
<dbReference type="RefSeq" id="WP_186959712.1">
    <property type="nucleotide sequence ID" value="NZ_JACOOI010000012.1"/>
</dbReference>
<name>A0ABR7E1Y1_9BACT</name>
<evidence type="ECO:0000256" key="2">
    <source>
        <dbReference type="ARBA" id="ARBA00022679"/>
    </source>
</evidence>
<protein>
    <submittedName>
        <fullName evidence="4">Glycosyltransferase</fullName>
    </submittedName>
</protein>
<keyword evidence="5" id="KW-1185">Reference proteome</keyword>
<dbReference type="InterPro" id="IPR001173">
    <property type="entry name" value="Glyco_trans_2-like"/>
</dbReference>
<evidence type="ECO:0000259" key="3">
    <source>
        <dbReference type="Pfam" id="PF00535"/>
    </source>
</evidence>
<keyword evidence="1" id="KW-0328">Glycosyltransferase</keyword>
<organism evidence="4 5">
    <name type="scientific">Parabacteroides segnis</name>
    <dbReference type="NCBI Taxonomy" id="2763058"/>
    <lineage>
        <taxon>Bacteria</taxon>
        <taxon>Pseudomonadati</taxon>
        <taxon>Bacteroidota</taxon>
        <taxon>Bacteroidia</taxon>
        <taxon>Bacteroidales</taxon>
        <taxon>Tannerellaceae</taxon>
        <taxon>Parabacteroides</taxon>
    </lineage>
</organism>
<dbReference type="SUPFAM" id="SSF53448">
    <property type="entry name" value="Nucleotide-diphospho-sugar transferases"/>
    <property type="match status" value="1"/>
</dbReference>
<sequence length="310" mass="36419">MKSPKVSVIIPVYNTEKYVEKAVKSIMDQTLKNIEIIIINDGSTDNSLSVIQKLAYEDDRIQVYSKENQGPSTTRNQGISIAKGKYLYFMDSDDYLEPETLESCFFKCEKNALDFIFFDADILNKEANFDIHINYQRKDCTNPDILYDGVQLFTLLVENSKYSPSPCLNLINTKFLNEINLRFLPGIIHEDQLFITLLYLQAKRIMCIHEDFFKRRLRCDSIMTSKFSLKNMDSYFIITDKLLHYASNHIETQNIIDKYLSKMLNAAVWLSYKMPFKDRLYITKHCIKNYTKYVSRKNLAILLFKSFFKK</sequence>
<dbReference type="PANTHER" id="PTHR22916">
    <property type="entry name" value="GLYCOSYLTRANSFERASE"/>
    <property type="match status" value="1"/>
</dbReference>
<feature type="domain" description="Glycosyltransferase 2-like" evidence="3">
    <location>
        <begin position="7"/>
        <end position="126"/>
    </location>
</feature>
<evidence type="ECO:0000313" key="4">
    <source>
        <dbReference type="EMBL" id="MBC5643775.1"/>
    </source>
</evidence>
<dbReference type="Pfam" id="PF00535">
    <property type="entry name" value="Glycos_transf_2"/>
    <property type="match status" value="1"/>
</dbReference>
<accession>A0ABR7E1Y1</accession>
<dbReference type="InterPro" id="IPR029044">
    <property type="entry name" value="Nucleotide-diphossugar_trans"/>
</dbReference>
<dbReference type="Gene3D" id="3.90.550.10">
    <property type="entry name" value="Spore Coat Polysaccharide Biosynthesis Protein SpsA, Chain A"/>
    <property type="match status" value="1"/>
</dbReference>
<proteinExistence type="predicted"/>